<protein>
    <recommendedName>
        <fullName evidence="2">asparaginase</fullName>
        <ecNumber evidence="2">3.5.1.1</ecNumber>
    </recommendedName>
</protein>
<organism evidence="11 12">
    <name type="scientific">Tsukamurella strandjordii</name>
    <dbReference type="NCBI Taxonomy" id="147577"/>
    <lineage>
        <taxon>Bacteria</taxon>
        <taxon>Bacillati</taxon>
        <taxon>Actinomycetota</taxon>
        <taxon>Actinomycetes</taxon>
        <taxon>Mycobacteriales</taxon>
        <taxon>Tsukamurellaceae</taxon>
        <taxon>Tsukamurella</taxon>
    </lineage>
</organism>
<feature type="domain" description="L-asparaginase N-terminal" evidence="9">
    <location>
        <begin position="4"/>
        <end position="192"/>
    </location>
</feature>
<feature type="binding site" evidence="6">
    <location>
        <position position="53"/>
    </location>
    <ligand>
        <name>substrate</name>
    </ligand>
</feature>
<dbReference type="Gene3D" id="3.40.50.40">
    <property type="match status" value="1"/>
</dbReference>
<accession>A0AA90SFJ1</accession>
<evidence type="ECO:0000259" key="10">
    <source>
        <dbReference type="Pfam" id="PF17763"/>
    </source>
</evidence>
<dbReference type="InterPro" id="IPR020827">
    <property type="entry name" value="Asparaginase/glutaminase_AS1"/>
</dbReference>
<dbReference type="InterPro" id="IPR037152">
    <property type="entry name" value="L-asparaginase_N_sf"/>
</dbReference>
<feature type="active site" description="O-isoaspartyl threonine intermediate" evidence="5">
    <location>
        <position position="13"/>
    </location>
</feature>
<evidence type="ECO:0000256" key="5">
    <source>
        <dbReference type="PIRSR" id="PIRSR001220-1"/>
    </source>
</evidence>
<feature type="binding site" evidence="6">
    <location>
        <begin position="89"/>
        <end position="90"/>
    </location>
    <ligand>
        <name>substrate</name>
    </ligand>
</feature>
<dbReference type="PROSITE" id="PS51732">
    <property type="entry name" value="ASN_GLN_ASE_3"/>
    <property type="match status" value="1"/>
</dbReference>
<dbReference type="PRINTS" id="PR00139">
    <property type="entry name" value="ASNGLNASE"/>
</dbReference>
<dbReference type="Proteomes" id="UP001178281">
    <property type="component" value="Unassembled WGS sequence"/>
</dbReference>
<dbReference type="PIRSF" id="PIRSF001220">
    <property type="entry name" value="L-ASNase_gatD"/>
    <property type="match status" value="1"/>
</dbReference>
<evidence type="ECO:0000313" key="12">
    <source>
        <dbReference type="Proteomes" id="UP001178281"/>
    </source>
</evidence>
<dbReference type="Pfam" id="PF17763">
    <property type="entry name" value="Asparaginase_C"/>
    <property type="match status" value="1"/>
</dbReference>
<evidence type="ECO:0000256" key="6">
    <source>
        <dbReference type="PIRSR" id="PIRSR001220-2"/>
    </source>
</evidence>
<evidence type="ECO:0000256" key="4">
    <source>
        <dbReference type="ARBA" id="ARBA00049366"/>
    </source>
</evidence>
<feature type="domain" description="Asparaginase/glutaminase C-terminal" evidence="10">
    <location>
        <begin position="210"/>
        <end position="315"/>
    </location>
</feature>
<keyword evidence="3" id="KW-0378">Hydrolase</keyword>
<proteinExistence type="inferred from homology"/>
<comment type="catalytic activity">
    <reaction evidence="4">
        <text>L-asparagine + H2O = L-aspartate + NH4(+)</text>
        <dbReference type="Rhea" id="RHEA:21016"/>
        <dbReference type="ChEBI" id="CHEBI:15377"/>
        <dbReference type="ChEBI" id="CHEBI:28938"/>
        <dbReference type="ChEBI" id="CHEBI:29991"/>
        <dbReference type="ChEBI" id="CHEBI:58048"/>
        <dbReference type="EC" id="3.5.1.1"/>
    </reaction>
</comment>
<dbReference type="PROSITE" id="PS00144">
    <property type="entry name" value="ASN_GLN_ASE_1"/>
    <property type="match status" value="1"/>
</dbReference>
<evidence type="ECO:0000256" key="8">
    <source>
        <dbReference type="PROSITE-ProRule" id="PRU10100"/>
    </source>
</evidence>
<evidence type="ECO:0000256" key="2">
    <source>
        <dbReference type="ARBA" id="ARBA00012920"/>
    </source>
</evidence>
<evidence type="ECO:0000256" key="1">
    <source>
        <dbReference type="ARBA" id="ARBA00010518"/>
    </source>
</evidence>
<dbReference type="SFLD" id="SFLDS00057">
    <property type="entry name" value="Glutaminase/Asparaginase"/>
    <property type="match status" value="1"/>
</dbReference>
<dbReference type="SUPFAM" id="SSF53774">
    <property type="entry name" value="Glutaminase/Asparaginase"/>
    <property type="match status" value="1"/>
</dbReference>
<dbReference type="EC" id="3.5.1.1" evidence="2"/>
<dbReference type="GO" id="GO:0006528">
    <property type="term" value="P:asparagine metabolic process"/>
    <property type="evidence" value="ECO:0007669"/>
    <property type="project" value="InterPro"/>
</dbReference>
<comment type="similarity">
    <text evidence="1">Belongs to the asparaginase 1 family.</text>
</comment>
<feature type="active site" evidence="7">
    <location>
        <position position="13"/>
    </location>
</feature>
<dbReference type="InterPro" id="IPR027475">
    <property type="entry name" value="Asparaginase/glutaminase_AS2"/>
</dbReference>
<dbReference type="PIRSF" id="PIRSF500176">
    <property type="entry name" value="L_ASNase"/>
    <property type="match status" value="1"/>
</dbReference>
<dbReference type="PANTHER" id="PTHR11707">
    <property type="entry name" value="L-ASPARAGINASE"/>
    <property type="match status" value="1"/>
</dbReference>
<dbReference type="CDD" id="cd08964">
    <property type="entry name" value="L-asparaginase_II"/>
    <property type="match status" value="1"/>
</dbReference>
<evidence type="ECO:0000313" key="11">
    <source>
        <dbReference type="EMBL" id="MDP0396639.1"/>
    </source>
</evidence>
<name>A0AA90SFJ1_9ACTN</name>
<keyword evidence="12" id="KW-1185">Reference proteome</keyword>
<reference evidence="11" key="1">
    <citation type="submission" date="2023-08" db="EMBL/GenBank/DDBJ databases">
        <title>The draft genome of Tsukamurella strandjordii strain 050030.</title>
        <authorList>
            <person name="Zhao F."/>
            <person name="Feng Y."/>
            <person name="Zong Z."/>
        </authorList>
    </citation>
    <scope>NUCLEOTIDE SEQUENCE</scope>
    <source>
        <strain evidence="11">050030</strain>
    </source>
</reference>
<dbReference type="InterPro" id="IPR036152">
    <property type="entry name" value="Asp/glu_Ase-like_sf"/>
</dbReference>
<dbReference type="InterPro" id="IPR004550">
    <property type="entry name" value="AsnASE_II"/>
</dbReference>
<evidence type="ECO:0000256" key="3">
    <source>
        <dbReference type="ARBA" id="ARBA00022801"/>
    </source>
</evidence>
<evidence type="ECO:0000256" key="7">
    <source>
        <dbReference type="PROSITE-ProRule" id="PRU10099"/>
    </source>
</evidence>
<dbReference type="InterPro" id="IPR027474">
    <property type="entry name" value="L-asparaginase_N"/>
</dbReference>
<gene>
    <name evidence="11" type="ORF">Q7X28_01735</name>
</gene>
<dbReference type="InterPro" id="IPR040919">
    <property type="entry name" value="Asparaginase_C"/>
</dbReference>
<dbReference type="InterPro" id="IPR027473">
    <property type="entry name" value="L-asparaginase_C"/>
</dbReference>
<dbReference type="RefSeq" id="WP_305110100.1">
    <property type="nucleotide sequence ID" value="NZ_JAUTIX010000001.1"/>
</dbReference>
<dbReference type="PROSITE" id="PS00917">
    <property type="entry name" value="ASN_GLN_ASE_2"/>
    <property type="match status" value="1"/>
</dbReference>
<dbReference type="Pfam" id="PF00710">
    <property type="entry name" value="Asparaginase"/>
    <property type="match status" value="1"/>
</dbReference>
<comment type="caution">
    <text evidence="11">The sequence shown here is derived from an EMBL/GenBank/DDBJ whole genome shotgun (WGS) entry which is preliminary data.</text>
</comment>
<dbReference type="SMART" id="SM00870">
    <property type="entry name" value="Asparaginase"/>
    <property type="match status" value="1"/>
</dbReference>
<dbReference type="EMBL" id="JAUTIX010000001">
    <property type="protein sequence ID" value="MDP0396639.1"/>
    <property type="molecule type" value="Genomic_DNA"/>
</dbReference>
<dbReference type="Gene3D" id="3.40.50.1170">
    <property type="entry name" value="L-asparaginase, N-terminal domain"/>
    <property type="match status" value="1"/>
</dbReference>
<feature type="active site" evidence="8">
    <location>
        <position position="89"/>
    </location>
</feature>
<sequence length="334" mass="34067">MQARVAVIATGGTIASTATEGGVVANRTGATLLADAGVRDVRTDTIDLMTVGSYRLTLGHMREISDAVAEVLARGGEDRVDGVVITHGTDTLEETAILLDLVHDDPRPVVLTGAQRPQDAADGDGRRNLADAVRVAASPDARDLGVLIVFAGRVLPARGTRKIHTTALAAFDSVLGAGVGEIRGDTVVIASAPRRPKPLPRPTSDFDRTRVDLVDMYPGADDALLRAAVAVGATGVVIAGTGIGNANPDVVSAATDLLAAGTALVLSTRVPEGPVAGVYGNGGGADLVAAGIPAASGLPATQVRILLALLLSHHMLRADNATSLIDVYANNQED</sequence>
<dbReference type="GO" id="GO:0004067">
    <property type="term" value="F:asparaginase activity"/>
    <property type="evidence" value="ECO:0007669"/>
    <property type="project" value="UniProtKB-UniRule"/>
</dbReference>
<dbReference type="InterPro" id="IPR006034">
    <property type="entry name" value="Asparaginase/glutaminase-like"/>
</dbReference>
<dbReference type="AlphaFoldDB" id="A0AA90SFJ1"/>
<dbReference type="PANTHER" id="PTHR11707:SF28">
    <property type="entry name" value="60 KDA LYSOPHOSPHOLIPASE"/>
    <property type="match status" value="1"/>
</dbReference>
<evidence type="ECO:0000259" key="9">
    <source>
        <dbReference type="Pfam" id="PF00710"/>
    </source>
</evidence>